<evidence type="ECO:0000313" key="5">
    <source>
        <dbReference type="Proteomes" id="UP000229344"/>
    </source>
</evidence>
<proteinExistence type="predicted"/>
<keyword evidence="2" id="KW-1133">Transmembrane helix</keyword>
<feature type="transmembrane region" description="Helical" evidence="2">
    <location>
        <begin position="88"/>
        <end position="112"/>
    </location>
</feature>
<organism evidence="4 5">
    <name type="scientific">Candidatus Kaiserbacteria bacterium CG10_big_fil_rev_8_21_14_0_10_47_16</name>
    <dbReference type="NCBI Taxonomy" id="1974608"/>
    <lineage>
        <taxon>Bacteria</taxon>
        <taxon>Candidatus Kaiseribacteriota</taxon>
    </lineage>
</organism>
<evidence type="ECO:0000256" key="3">
    <source>
        <dbReference type="SAM" id="SignalP"/>
    </source>
</evidence>
<keyword evidence="2" id="KW-0812">Transmembrane</keyword>
<dbReference type="Pfam" id="PF18895">
    <property type="entry name" value="T4SS_pilin"/>
    <property type="match status" value="1"/>
</dbReference>
<evidence type="ECO:0000256" key="2">
    <source>
        <dbReference type="SAM" id="Phobius"/>
    </source>
</evidence>
<feature type="chain" id="PRO_5013655195" evidence="3">
    <location>
        <begin position="23"/>
        <end position="317"/>
    </location>
</feature>
<comment type="caution">
    <text evidence="4">The sequence shown here is derived from an EMBL/GenBank/DDBJ whole genome shotgun (WGS) entry which is preliminary data.</text>
</comment>
<dbReference type="AlphaFoldDB" id="A0A2H0UCV6"/>
<keyword evidence="2" id="KW-0472">Membrane</keyword>
<sequence length="317" mass="33147">MRFTIFSVLLFIFALPINLAFAAESVNQTTSAPTSQSPVPATNTETSQSASQSTSGDSSSFIKKLVPCEGPECQACDVVKLADNIIGFLIQIGILIGVVIFAIAGFTMATSAGNASQVSKAKGMFTNVIVGFIILLAAWLIVDTVMKTFAKGNQSFGTWNEIQCTQQPVGTTPTAPTGTGGVGVGGSTNTSGKYSDAEARAALANANISVWESRPGATSLEGINQNVLNEVVRIKNECNCDVVVTGGTESGVHADGTYSHGNGYKIDIDDTAQVNSFITSNNTPNGTRSDGAQMWKSSNGCSVYAKESNHWDILTTC</sequence>
<feature type="compositionally biased region" description="Polar residues" evidence="1">
    <location>
        <begin position="31"/>
        <end position="41"/>
    </location>
</feature>
<feature type="region of interest" description="Disordered" evidence="1">
    <location>
        <begin position="167"/>
        <end position="189"/>
    </location>
</feature>
<evidence type="ECO:0000313" key="4">
    <source>
        <dbReference type="EMBL" id="PIR84253.1"/>
    </source>
</evidence>
<feature type="compositionally biased region" description="Low complexity" evidence="1">
    <location>
        <begin position="42"/>
        <end position="58"/>
    </location>
</feature>
<gene>
    <name evidence="4" type="ORF">COU16_01480</name>
</gene>
<name>A0A2H0UCV6_9BACT</name>
<feature type="signal peptide" evidence="3">
    <location>
        <begin position="1"/>
        <end position="22"/>
    </location>
</feature>
<keyword evidence="3" id="KW-0732">Signal</keyword>
<feature type="region of interest" description="Disordered" evidence="1">
    <location>
        <begin position="31"/>
        <end position="58"/>
    </location>
</feature>
<feature type="transmembrane region" description="Helical" evidence="2">
    <location>
        <begin position="124"/>
        <end position="142"/>
    </location>
</feature>
<accession>A0A2H0UCV6</accession>
<protein>
    <submittedName>
        <fullName evidence="4">Uncharacterized protein</fullName>
    </submittedName>
</protein>
<feature type="compositionally biased region" description="Low complexity" evidence="1">
    <location>
        <begin position="167"/>
        <end position="177"/>
    </location>
</feature>
<dbReference type="EMBL" id="PFBI01000006">
    <property type="protein sequence ID" value="PIR84253.1"/>
    <property type="molecule type" value="Genomic_DNA"/>
</dbReference>
<evidence type="ECO:0000256" key="1">
    <source>
        <dbReference type="SAM" id="MobiDB-lite"/>
    </source>
</evidence>
<dbReference type="Proteomes" id="UP000229344">
    <property type="component" value="Unassembled WGS sequence"/>
</dbReference>
<dbReference type="InterPro" id="IPR043993">
    <property type="entry name" value="T4SS_pilin"/>
</dbReference>
<reference evidence="5" key="1">
    <citation type="submission" date="2017-09" db="EMBL/GenBank/DDBJ databases">
        <title>Depth-based differentiation of microbial function through sediment-hosted aquifers and enrichment of novel symbionts in the deep terrestrial subsurface.</title>
        <authorList>
            <person name="Probst A.J."/>
            <person name="Ladd B."/>
            <person name="Jarett J.K."/>
            <person name="Geller-Mcgrath D.E."/>
            <person name="Sieber C.M.K."/>
            <person name="Emerson J.B."/>
            <person name="Anantharaman K."/>
            <person name="Thomas B.C."/>
            <person name="Malmstrom R."/>
            <person name="Stieglmeier M."/>
            <person name="Klingl A."/>
            <person name="Woyke T."/>
            <person name="Ryan C.M."/>
            <person name="Banfield J.F."/>
        </authorList>
    </citation>
    <scope>NUCLEOTIDE SEQUENCE [LARGE SCALE GENOMIC DNA]</scope>
</reference>